<evidence type="ECO:0000256" key="10">
    <source>
        <dbReference type="ARBA" id="ARBA00022989"/>
    </source>
</evidence>
<evidence type="ECO:0000256" key="5">
    <source>
        <dbReference type="ARBA" id="ARBA00022475"/>
    </source>
</evidence>
<comment type="pathway">
    <text evidence="2">Glycan metabolism; osmoregulated periplasmic glucan (OPG) biosynthesis.</text>
</comment>
<feature type="transmembrane region" description="Helical" evidence="12">
    <location>
        <begin position="52"/>
        <end position="79"/>
    </location>
</feature>
<keyword evidence="6" id="KW-0997">Cell inner membrane</keyword>
<dbReference type="NCBIfam" id="NF003958">
    <property type="entry name" value="PRK05454.2-1"/>
    <property type="match status" value="1"/>
</dbReference>
<evidence type="ECO:0000256" key="3">
    <source>
        <dbReference type="ARBA" id="ARBA00009337"/>
    </source>
</evidence>
<evidence type="ECO:0000256" key="4">
    <source>
        <dbReference type="ARBA" id="ARBA00020585"/>
    </source>
</evidence>
<evidence type="ECO:0000256" key="8">
    <source>
        <dbReference type="ARBA" id="ARBA00022679"/>
    </source>
</evidence>
<feature type="transmembrane region" description="Helical" evidence="12">
    <location>
        <begin position="512"/>
        <end position="534"/>
    </location>
</feature>
<evidence type="ECO:0000259" key="13">
    <source>
        <dbReference type="Pfam" id="PF13632"/>
    </source>
</evidence>
<keyword evidence="15" id="KW-1185">Reference proteome</keyword>
<dbReference type="OrthoDB" id="9775281at2"/>
<keyword evidence="8 14" id="KW-0808">Transferase</keyword>
<dbReference type="PANTHER" id="PTHR43867">
    <property type="entry name" value="CELLULOSE SYNTHASE CATALYTIC SUBUNIT A [UDP-FORMING]"/>
    <property type="match status" value="1"/>
</dbReference>
<evidence type="ECO:0000256" key="11">
    <source>
        <dbReference type="ARBA" id="ARBA00023136"/>
    </source>
</evidence>
<dbReference type="InterPro" id="IPR001173">
    <property type="entry name" value="Glyco_trans_2-like"/>
</dbReference>
<organism evidence="14 15">
    <name type="scientific">Microvirga brassicacearum</name>
    <dbReference type="NCBI Taxonomy" id="2580413"/>
    <lineage>
        <taxon>Bacteria</taxon>
        <taxon>Pseudomonadati</taxon>
        <taxon>Pseudomonadota</taxon>
        <taxon>Alphaproteobacteria</taxon>
        <taxon>Hyphomicrobiales</taxon>
        <taxon>Methylobacteriaceae</taxon>
        <taxon>Microvirga</taxon>
    </lineage>
</organism>
<evidence type="ECO:0000313" key="14">
    <source>
        <dbReference type="EMBL" id="KAB0267757.1"/>
    </source>
</evidence>
<reference evidence="14 15" key="1">
    <citation type="journal article" date="2019" name="Microorganisms">
        <title>Genome Insights into the Novel Species Microvirga brassicacearum, a Rapeseed Endophyte with Biotechnological Potential.</title>
        <authorList>
            <person name="Jimenez-Gomez A."/>
            <person name="Saati-Santamaria Z."/>
            <person name="Igual J.M."/>
            <person name="Rivas R."/>
            <person name="Mateos P.F."/>
            <person name="Garcia-Fraile P."/>
        </authorList>
    </citation>
    <scope>NUCLEOTIDE SEQUENCE [LARGE SCALE GENOMIC DNA]</scope>
    <source>
        <strain evidence="14 15">CDVBN77</strain>
    </source>
</reference>
<protein>
    <recommendedName>
        <fullName evidence="4">Glucans biosynthesis glucosyltransferase H</fullName>
    </recommendedName>
</protein>
<feature type="domain" description="Glycosyltransferase 2-like" evidence="13">
    <location>
        <begin position="207"/>
        <end position="397"/>
    </location>
</feature>
<dbReference type="Gene3D" id="3.90.550.10">
    <property type="entry name" value="Spore Coat Polysaccharide Biosynthesis Protein SpsA, Chain A"/>
    <property type="match status" value="1"/>
</dbReference>
<name>A0A5N3PDC8_9HYPH</name>
<feature type="transmembrane region" description="Helical" evidence="12">
    <location>
        <begin position="408"/>
        <end position="426"/>
    </location>
</feature>
<dbReference type="Proteomes" id="UP000325684">
    <property type="component" value="Unassembled WGS sequence"/>
</dbReference>
<comment type="similarity">
    <text evidence="3">Belongs to the glycosyltransferase 2 family. OpgH subfamily.</text>
</comment>
<feature type="transmembrane region" description="Helical" evidence="12">
    <location>
        <begin position="376"/>
        <end position="396"/>
    </location>
</feature>
<dbReference type="InterPro" id="IPR050321">
    <property type="entry name" value="Glycosyltr_2/OpgH_subfam"/>
</dbReference>
<gene>
    <name evidence="14" type="primary">mdoH</name>
    <name evidence="14" type="ORF">FEZ63_08575</name>
</gene>
<dbReference type="InterPro" id="IPR029044">
    <property type="entry name" value="Nucleotide-diphossugar_trans"/>
</dbReference>
<comment type="caution">
    <text evidence="14">The sequence shown here is derived from an EMBL/GenBank/DDBJ whole genome shotgun (WGS) entry which is preliminary data.</text>
</comment>
<accession>A0A5N3PDC8</accession>
<feature type="transmembrane region" description="Helical" evidence="12">
    <location>
        <begin position="446"/>
        <end position="469"/>
    </location>
</feature>
<keyword evidence="11 12" id="KW-0472">Membrane</keyword>
<evidence type="ECO:0000256" key="1">
    <source>
        <dbReference type="ARBA" id="ARBA00004429"/>
    </source>
</evidence>
<evidence type="ECO:0000256" key="12">
    <source>
        <dbReference type="SAM" id="Phobius"/>
    </source>
</evidence>
<dbReference type="Pfam" id="PF13632">
    <property type="entry name" value="Glyco_trans_2_3"/>
    <property type="match status" value="1"/>
</dbReference>
<keyword evidence="9 12" id="KW-0812">Transmembrane</keyword>
<evidence type="ECO:0000256" key="9">
    <source>
        <dbReference type="ARBA" id="ARBA00022692"/>
    </source>
</evidence>
<evidence type="ECO:0000256" key="7">
    <source>
        <dbReference type="ARBA" id="ARBA00022676"/>
    </source>
</evidence>
<proteinExistence type="inferred from homology"/>
<dbReference type="EMBL" id="VCMV01000013">
    <property type="protein sequence ID" value="KAB0267757.1"/>
    <property type="molecule type" value="Genomic_DNA"/>
</dbReference>
<evidence type="ECO:0000256" key="2">
    <source>
        <dbReference type="ARBA" id="ARBA00005001"/>
    </source>
</evidence>
<keyword evidence="7" id="KW-0328">Glycosyltransferase</keyword>
<dbReference type="AlphaFoldDB" id="A0A5N3PDC8"/>
<dbReference type="GO" id="GO:0016758">
    <property type="term" value="F:hexosyltransferase activity"/>
    <property type="evidence" value="ECO:0007669"/>
    <property type="project" value="TreeGrafter"/>
</dbReference>
<keyword evidence="10 12" id="KW-1133">Transmembrane helix</keyword>
<evidence type="ECO:0000313" key="15">
    <source>
        <dbReference type="Proteomes" id="UP000325684"/>
    </source>
</evidence>
<dbReference type="NCBIfam" id="NF003962">
    <property type="entry name" value="PRK05454.2-5"/>
    <property type="match status" value="1"/>
</dbReference>
<dbReference type="PANTHER" id="PTHR43867:SF5">
    <property type="entry name" value="GLUCANS BIOSYNTHESIS GLUCOSYLTRANSFERASE H"/>
    <property type="match status" value="1"/>
</dbReference>
<dbReference type="SUPFAM" id="SSF53448">
    <property type="entry name" value="Nucleotide-diphospho-sugar transferases"/>
    <property type="match status" value="1"/>
</dbReference>
<sequence length="596" mass="64959">MAVSTTPAGIQSTAEISRRRSLVLALNTITYLGLAFWLGSILGAQGWSAVDVALFGCFLAGTPWAVLGFWNAVIGLWLLRATKDPILQVAPCVAAGGSEDPLRVDTAILLTLRNEDPARALKRLRIVKQSIDATGAGDRFSYFILSDTNDAVVAIEEEAMAHAWALETGAPHRVVYRRRTDNEGFKAGNVRDFCTRWGGSFELMLPLDADSLMTGDTIVRMVRMMQAYPKLGILQSLVTGMPSKSGFARIFQFGMRHGMRPYTMGSAWWMADCGPFWGHNALVRVKPFIEDCDLPVLPGNGPLGGHVLSHDQVEAALMRRAGYEVRVWPEECGSWEENPPTLADFSRRDVRWCQGNLQYMKLLGLPGLLPMSRFQLAFAILMFLGIPAWTLLIALLPFKVLDGESSALFPAASAAALYLTFLMMYLSPKLAGFADVLATKRESGRYGGAGLFLAGAAVELVFSFLVGAATTLRITLFMLGLPFGRSATWNGQERDVHALSWRSAVSGLWPQFLFGMTVIGALTIVAPALVLWSLPLTLGYLVAIPFAVWTSRPAVGRFLVETGLCAIPEEDERPWEIAALGAPPVAHCEVIETEAA</sequence>
<evidence type="ECO:0000256" key="6">
    <source>
        <dbReference type="ARBA" id="ARBA00022519"/>
    </source>
</evidence>
<feature type="transmembrane region" description="Helical" evidence="12">
    <location>
        <begin position="21"/>
        <end position="40"/>
    </location>
</feature>
<dbReference type="NCBIfam" id="NF003963">
    <property type="entry name" value="PRK05454.2-6"/>
    <property type="match status" value="1"/>
</dbReference>
<dbReference type="GO" id="GO:0005886">
    <property type="term" value="C:plasma membrane"/>
    <property type="evidence" value="ECO:0007669"/>
    <property type="project" value="UniProtKB-SubCell"/>
</dbReference>
<keyword evidence="5" id="KW-1003">Cell membrane</keyword>
<comment type="subcellular location">
    <subcellularLocation>
        <location evidence="1">Cell inner membrane</location>
        <topology evidence="1">Multi-pass membrane protein</topology>
    </subcellularLocation>
</comment>